<dbReference type="EMBL" id="JAAGNN010000026">
    <property type="protein sequence ID" value="KAF4071817.1"/>
    <property type="molecule type" value="Genomic_DNA"/>
</dbReference>
<protein>
    <submittedName>
        <fullName evidence="4">Uncharacterized protein</fullName>
    </submittedName>
</protein>
<keyword evidence="2" id="KW-0677">Repeat</keyword>
<dbReference type="InterPro" id="IPR032675">
    <property type="entry name" value="LRR_dom_sf"/>
</dbReference>
<evidence type="ECO:0000313" key="4">
    <source>
        <dbReference type="EMBL" id="KAF4071817.1"/>
    </source>
</evidence>
<feature type="compositionally biased region" description="Basic and acidic residues" evidence="3">
    <location>
        <begin position="15"/>
        <end position="24"/>
    </location>
</feature>
<feature type="region of interest" description="Disordered" evidence="3">
    <location>
        <begin position="1"/>
        <end position="141"/>
    </location>
</feature>
<keyword evidence="1" id="KW-0433">Leucine-rich repeat</keyword>
<comment type="caution">
    <text evidence="4">The sequence shown here is derived from an EMBL/GenBank/DDBJ whole genome shotgun (WGS) entry which is preliminary data.</text>
</comment>
<feature type="compositionally biased region" description="Basic and acidic residues" evidence="3">
    <location>
        <begin position="46"/>
        <end position="62"/>
    </location>
</feature>
<dbReference type="Gene3D" id="3.80.10.10">
    <property type="entry name" value="Ribonuclease Inhibitor"/>
    <property type="match status" value="1"/>
</dbReference>
<evidence type="ECO:0000256" key="1">
    <source>
        <dbReference type="ARBA" id="ARBA00022614"/>
    </source>
</evidence>
<keyword evidence="5" id="KW-1185">Reference proteome</keyword>
<organism evidence="4 5">
    <name type="scientific">Ameiurus melas</name>
    <name type="common">Black bullhead</name>
    <name type="synonym">Silurus melas</name>
    <dbReference type="NCBI Taxonomy" id="219545"/>
    <lineage>
        <taxon>Eukaryota</taxon>
        <taxon>Metazoa</taxon>
        <taxon>Chordata</taxon>
        <taxon>Craniata</taxon>
        <taxon>Vertebrata</taxon>
        <taxon>Euteleostomi</taxon>
        <taxon>Actinopterygii</taxon>
        <taxon>Neopterygii</taxon>
        <taxon>Teleostei</taxon>
        <taxon>Ostariophysi</taxon>
        <taxon>Siluriformes</taxon>
        <taxon>Ictaluridae</taxon>
        <taxon>Ameiurus</taxon>
    </lineage>
</organism>
<name>A0A7J5ZQA5_AMEME</name>
<evidence type="ECO:0000256" key="3">
    <source>
        <dbReference type="SAM" id="MobiDB-lite"/>
    </source>
</evidence>
<gene>
    <name evidence="4" type="ORF">AMELA_G00267320</name>
</gene>
<evidence type="ECO:0000313" key="5">
    <source>
        <dbReference type="Proteomes" id="UP000593565"/>
    </source>
</evidence>
<dbReference type="SUPFAM" id="SSF52047">
    <property type="entry name" value="RNI-like"/>
    <property type="match status" value="1"/>
</dbReference>
<feature type="compositionally biased region" description="Basic and acidic residues" evidence="3">
    <location>
        <begin position="112"/>
        <end position="124"/>
    </location>
</feature>
<sequence length="345" mass="38381">MSSHGDDDVDDDDKDERYQKERSDSPAPSAVSMKSGHSMGEPIVFKQEEKERSAFILEDHTHNRPLKMSSHGDDDDDDDKDERYQKERSDSPAPSAVSMKSGHSMGEPIVFKQEEKESVIDQKSSEPPAPSSVSMKSDRSMGAPIVFKTEEEREKHGISNPSMVQDADSQVQCQSPDCPAGNVRVMEDKEHQSNTREEELEEFNLQKYAASDECLKNLYPVVTASRKALLCECNLTEKSGDVLAKVLSSVCSCLRELDLSDNKLKDSGVKGLSAGLKSPQCKLEILRLRNCNITEEGCVALTEALRSNSHLRELDLRDNDLGEQGVNLLSDIKEDGKFTLKKLEL</sequence>
<dbReference type="PANTHER" id="PTHR24106">
    <property type="entry name" value="NACHT, LRR AND CARD DOMAINS-CONTAINING"/>
    <property type="match status" value="1"/>
</dbReference>
<reference evidence="4 5" key="1">
    <citation type="submission" date="2020-02" db="EMBL/GenBank/DDBJ databases">
        <title>A chromosome-scale genome assembly of the black bullhead catfish (Ameiurus melas).</title>
        <authorList>
            <person name="Wen M."/>
            <person name="Zham M."/>
            <person name="Cabau C."/>
            <person name="Klopp C."/>
            <person name="Donnadieu C."/>
            <person name="Roques C."/>
            <person name="Bouchez O."/>
            <person name="Lampietro C."/>
            <person name="Jouanno E."/>
            <person name="Herpin A."/>
            <person name="Louis A."/>
            <person name="Berthelot C."/>
            <person name="Parey E."/>
            <person name="Roest-Crollius H."/>
            <person name="Braasch I."/>
            <person name="Postlethwait J."/>
            <person name="Robinson-Rechavi M."/>
            <person name="Echchiki A."/>
            <person name="Begum T."/>
            <person name="Montfort J."/>
            <person name="Schartl M."/>
            <person name="Bobe J."/>
            <person name="Guiguen Y."/>
        </authorList>
    </citation>
    <scope>NUCLEOTIDE SEQUENCE [LARGE SCALE GENOMIC DNA]</scope>
    <source>
        <strain evidence="4">M_S1</strain>
        <tissue evidence="4">Blood</tissue>
    </source>
</reference>
<dbReference type="Pfam" id="PF13516">
    <property type="entry name" value="LRR_6"/>
    <property type="match status" value="3"/>
</dbReference>
<dbReference type="SMART" id="SM00368">
    <property type="entry name" value="LRR_RI"/>
    <property type="match status" value="3"/>
</dbReference>
<proteinExistence type="predicted"/>
<dbReference type="Proteomes" id="UP000593565">
    <property type="component" value="Unassembled WGS sequence"/>
</dbReference>
<dbReference type="InterPro" id="IPR051261">
    <property type="entry name" value="NLR"/>
</dbReference>
<feature type="compositionally biased region" description="Basic and acidic residues" evidence="3">
    <location>
        <begin position="81"/>
        <end position="90"/>
    </location>
</feature>
<accession>A0A7J5ZQA5</accession>
<dbReference type="AlphaFoldDB" id="A0A7J5ZQA5"/>
<dbReference type="InterPro" id="IPR001611">
    <property type="entry name" value="Leu-rich_rpt"/>
</dbReference>
<evidence type="ECO:0000256" key="2">
    <source>
        <dbReference type="ARBA" id="ARBA00022737"/>
    </source>
</evidence>